<gene>
    <name evidence="2" type="ORF">HKI87_18g87000</name>
</gene>
<dbReference type="EMBL" id="CP151518">
    <property type="protein sequence ID" value="WZN67128.1"/>
    <property type="molecule type" value="Genomic_DNA"/>
</dbReference>
<sequence length="222" mass="24053">MWLMLAACAGVMVSMAAGDSQERVQGAFVHVHKDFEVFEGQVGKEMVFSVEIHNMGTGDAYNVDFFDDAIQGENGKAFKLKEGSFKNHFDKIEAGDYVTFKQVIVPLVPGPLLIPSSVVTYTEEKSGGWEGPKKISVVGSVDGFNVLTTAQANTKTLLNVGRYASFGFCKTLADWLRLAAIVGGIAAITLTKSTFTKAKAMGESRRRKQAMKALGVEDLKDN</sequence>
<dbReference type="Proteomes" id="UP001472866">
    <property type="component" value="Chromosome 18"/>
</dbReference>
<evidence type="ECO:0000256" key="1">
    <source>
        <dbReference type="SAM" id="SignalP"/>
    </source>
</evidence>
<accession>A0AAX4PM48</accession>
<proteinExistence type="predicted"/>
<dbReference type="GO" id="GO:0005783">
    <property type="term" value="C:endoplasmic reticulum"/>
    <property type="evidence" value="ECO:0007669"/>
    <property type="project" value="TreeGrafter"/>
</dbReference>
<reference evidence="2 3" key="1">
    <citation type="submission" date="2024-03" db="EMBL/GenBank/DDBJ databases">
        <title>Complete genome sequence of the green alga Chloropicon roscoffensis RCC1871.</title>
        <authorList>
            <person name="Lemieux C."/>
            <person name="Pombert J.-F."/>
            <person name="Otis C."/>
            <person name="Turmel M."/>
        </authorList>
    </citation>
    <scope>NUCLEOTIDE SEQUENCE [LARGE SCALE GENOMIC DNA]</scope>
    <source>
        <strain evidence="2 3">RCC1871</strain>
    </source>
</reference>
<dbReference type="Pfam" id="PF05753">
    <property type="entry name" value="TRAP_beta"/>
    <property type="match status" value="1"/>
</dbReference>
<name>A0AAX4PM48_9CHLO</name>
<dbReference type="PANTHER" id="PTHR12861:SF3">
    <property type="entry name" value="TRANSLOCON-ASSOCIATED PROTEIN SUBUNIT BETA"/>
    <property type="match status" value="1"/>
</dbReference>
<feature type="chain" id="PRO_5043814058" evidence="1">
    <location>
        <begin position="19"/>
        <end position="222"/>
    </location>
</feature>
<evidence type="ECO:0000313" key="2">
    <source>
        <dbReference type="EMBL" id="WZN67128.1"/>
    </source>
</evidence>
<protein>
    <submittedName>
        <fullName evidence="2">Translocon-associated protein beta</fullName>
    </submittedName>
</protein>
<organism evidence="2 3">
    <name type="scientific">Chloropicon roscoffensis</name>
    <dbReference type="NCBI Taxonomy" id="1461544"/>
    <lineage>
        <taxon>Eukaryota</taxon>
        <taxon>Viridiplantae</taxon>
        <taxon>Chlorophyta</taxon>
        <taxon>Chloropicophyceae</taxon>
        <taxon>Chloropicales</taxon>
        <taxon>Chloropicaceae</taxon>
        <taxon>Chloropicon</taxon>
    </lineage>
</organism>
<feature type="signal peptide" evidence="1">
    <location>
        <begin position="1"/>
        <end position="18"/>
    </location>
</feature>
<dbReference type="AlphaFoldDB" id="A0AAX4PM48"/>
<evidence type="ECO:0000313" key="3">
    <source>
        <dbReference type="Proteomes" id="UP001472866"/>
    </source>
</evidence>
<keyword evidence="1" id="KW-0732">Signal</keyword>
<dbReference type="PANTHER" id="PTHR12861">
    <property type="entry name" value="TRANSLOCON-ASSOCIATED PROTEIN, BETA SUBUNIT PRECURSOR TRAP-BETA SIGNAL SEQUENCE RECEPTOR BETA SUBUNIT"/>
    <property type="match status" value="1"/>
</dbReference>
<keyword evidence="3" id="KW-1185">Reference proteome</keyword>